<dbReference type="Proteomes" id="UP001161757">
    <property type="component" value="Unassembled WGS sequence"/>
</dbReference>
<feature type="domain" description="Bacteriophage T5 Orf172 DNA-binding" evidence="1">
    <location>
        <begin position="198"/>
        <end position="286"/>
    </location>
</feature>
<protein>
    <recommendedName>
        <fullName evidence="1">Bacteriophage T5 Orf172 DNA-binding domain-containing protein</fullName>
    </recommendedName>
</protein>
<evidence type="ECO:0000259" key="1">
    <source>
        <dbReference type="SMART" id="SM00974"/>
    </source>
</evidence>
<dbReference type="Pfam" id="PF10544">
    <property type="entry name" value="T5orf172"/>
    <property type="match status" value="1"/>
</dbReference>
<reference evidence="2" key="1">
    <citation type="submission" date="2023-01" db="EMBL/GenBank/DDBJ databases">
        <title>Exophiala dermititidis isolated from Cystic Fibrosis Patient.</title>
        <authorList>
            <person name="Kurbessoian T."/>
            <person name="Crocker A."/>
            <person name="Murante D."/>
            <person name="Hogan D.A."/>
            <person name="Stajich J.E."/>
        </authorList>
    </citation>
    <scope>NUCLEOTIDE SEQUENCE</scope>
    <source>
        <strain evidence="2">Ex8</strain>
    </source>
</reference>
<comment type="caution">
    <text evidence="2">The sequence shown here is derived from an EMBL/GenBank/DDBJ whole genome shotgun (WGS) entry which is preliminary data.</text>
</comment>
<organism evidence="2 3">
    <name type="scientific">Exophiala dermatitidis</name>
    <name type="common">Black yeast-like fungus</name>
    <name type="synonym">Wangiella dermatitidis</name>
    <dbReference type="NCBI Taxonomy" id="5970"/>
    <lineage>
        <taxon>Eukaryota</taxon>
        <taxon>Fungi</taxon>
        <taxon>Dikarya</taxon>
        <taxon>Ascomycota</taxon>
        <taxon>Pezizomycotina</taxon>
        <taxon>Eurotiomycetes</taxon>
        <taxon>Chaetothyriomycetidae</taxon>
        <taxon>Chaetothyriales</taxon>
        <taxon>Herpotrichiellaceae</taxon>
        <taxon>Exophiala</taxon>
    </lineage>
</organism>
<gene>
    <name evidence="2" type="ORF">HRR80_007819</name>
</gene>
<evidence type="ECO:0000313" key="3">
    <source>
        <dbReference type="Proteomes" id="UP001161757"/>
    </source>
</evidence>
<dbReference type="InterPro" id="IPR053006">
    <property type="entry name" value="Meiosis_regulatory"/>
</dbReference>
<accession>A0AAN6EMI1</accession>
<dbReference type="PANTHER" id="PTHR28094">
    <property type="entry name" value="MEIOTICALLY UP-REGULATED GENE 113 PROTEIN"/>
    <property type="match status" value="1"/>
</dbReference>
<evidence type="ECO:0000313" key="2">
    <source>
        <dbReference type="EMBL" id="KAJ8988041.1"/>
    </source>
</evidence>
<name>A0AAN6EMI1_EXODE</name>
<dbReference type="SMART" id="SM00974">
    <property type="entry name" value="T5orf172"/>
    <property type="match status" value="1"/>
</dbReference>
<dbReference type="EMBL" id="JAJGCB010000020">
    <property type="protein sequence ID" value="KAJ8988041.1"/>
    <property type="molecule type" value="Genomic_DNA"/>
</dbReference>
<sequence>MGESHALDLFPTFAETRDRLKESFCQCIWYLPDKGRHCKVEIAKKDKKESLRLASELIQVDRLSSQESLQNKLAKIAELSCCSQYHRNIFWGRGLVDMLAERWRKEIIDSLPPSITTAFVPVVAEPEEIKHPLNGGVTGLVLDQVLENNTQSQYPLRPVVFAKHAVLEGQTLMSTLLSNIDPSAPKEGSVYIFTYTDEAFEGMLKIGFTSRLVVDRLDEWAECGHGKPSPPETFSGVRHPKRVECLTHFELIKYWYAWRWCNEHKQAHIEWFKVDLSTATRVAQNWASWMERANPYDRRGGLLASWRGNIEFLKKFEIDITAELMMEIQQVEEGLIDVTSFIDDDELRRLHKPMVKQNIPIRSRARRRCVSSTPLNSSGNQLER</sequence>
<dbReference type="PANTHER" id="PTHR28094:SF1">
    <property type="entry name" value="MEIOTICALLY UP-REGULATED GENE 113 PROTEIN"/>
    <property type="match status" value="1"/>
</dbReference>
<dbReference type="InterPro" id="IPR018306">
    <property type="entry name" value="Phage_T5_Orf172_DNA-bd"/>
</dbReference>
<proteinExistence type="predicted"/>
<dbReference type="AlphaFoldDB" id="A0AAN6EMI1"/>